<evidence type="ECO:0000313" key="1">
    <source>
        <dbReference type="EMBL" id="KAK4712916.1"/>
    </source>
</evidence>
<dbReference type="Proteomes" id="UP001311915">
    <property type="component" value="Unassembled WGS sequence"/>
</dbReference>
<name>A0AAV9KHI7_9SOLN</name>
<keyword evidence="2" id="KW-1185">Reference proteome</keyword>
<protein>
    <submittedName>
        <fullName evidence="1">Uncharacterized protein</fullName>
    </submittedName>
</protein>
<organism evidence="1 2">
    <name type="scientific">Solanum pinnatisectum</name>
    <name type="common">tansyleaf nightshade</name>
    <dbReference type="NCBI Taxonomy" id="50273"/>
    <lineage>
        <taxon>Eukaryota</taxon>
        <taxon>Viridiplantae</taxon>
        <taxon>Streptophyta</taxon>
        <taxon>Embryophyta</taxon>
        <taxon>Tracheophyta</taxon>
        <taxon>Spermatophyta</taxon>
        <taxon>Magnoliopsida</taxon>
        <taxon>eudicotyledons</taxon>
        <taxon>Gunneridae</taxon>
        <taxon>Pentapetalae</taxon>
        <taxon>asterids</taxon>
        <taxon>lamiids</taxon>
        <taxon>Solanales</taxon>
        <taxon>Solanaceae</taxon>
        <taxon>Solanoideae</taxon>
        <taxon>Solaneae</taxon>
        <taxon>Solanum</taxon>
    </lineage>
</organism>
<sequence>MFVYNLVINAYLNAFEIFKTNSLREILIFDDNIIVAIVHRKEIKDRLTRIATYIIRKILKSALISAIIFMILKVSSIEVDKIDAFKIISWNKNLSSKFKIDKRMEENRI</sequence>
<reference evidence="1 2" key="1">
    <citation type="submission" date="2023-10" db="EMBL/GenBank/DDBJ databases">
        <title>Genome-Wide Identification Analysis in wild type Solanum Pinnatisectum Reveals Some Genes Defensing Phytophthora Infestans.</title>
        <authorList>
            <person name="Sun C."/>
        </authorList>
    </citation>
    <scope>NUCLEOTIDE SEQUENCE [LARGE SCALE GENOMIC DNA]</scope>
    <source>
        <strain evidence="1">LQN</strain>
        <tissue evidence="1">Leaf</tissue>
    </source>
</reference>
<dbReference type="EMBL" id="JAWPEI010000010">
    <property type="protein sequence ID" value="KAK4712916.1"/>
    <property type="molecule type" value="Genomic_DNA"/>
</dbReference>
<gene>
    <name evidence="1" type="ORF">R3W88_018823</name>
</gene>
<comment type="caution">
    <text evidence="1">The sequence shown here is derived from an EMBL/GenBank/DDBJ whole genome shotgun (WGS) entry which is preliminary data.</text>
</comment>
<dbReference type="AlphaFoldDB" id="A0AAV9KHI7"/>
<proteinExistence type="predicted"/>
<evidence type="ECO:0000313" key="2">
    <source>
        <dbReference type="Proteomes" id="UP001311915"/>
    </source>
</evidence>
<accession>A0AAV9KHI7</accession>